<comment type="caution">
    <text evidence="1">The sequence shown here is derived from an EMBL/GenBank/DDBJ whole genome shotgun (WGS) entry which is preliminary data.</text>
</comment>
<evidence type="ECO:0000313" key="1">
    <source>
        <dbReference type="EMBL" id="MFC3579483.1"/>
    </source>
</evidence>
<sequence>MTKPDNVELQVWAEPEIRELDVRETFAFPGRGADVGGNVFIDSQLS</sequence>
<name>A0ABV7SRA0_9SPHN</name>
<dbReference type="RefSeq" id="WP_261295552.1">
    <property type="nucleotide sequence ID" value="NZ_JANQBK010000017.1"/>
</dbReference>
<keyword evidence="2" id="KW-1185">Reference proteome</keyword>
<proteinExistence type="predicted"/>
<evidence type="ECO:0000313" key="2">
    <source>
        <dbReference type="Proteomes" id="UP001595713"/>
    </source>
</evidence>
<reference evidence="2" key="1">
    <citation type="journal article" date="2019" name="Int. J. Syst. Evol. Microbiol.">
        <title>The Global Catalogue of Microorganisms (GCM) 10K type strain sequencing project: providing services to taxonomists for standard genome sequencing and annotation.</title>
        <authorList>
            <consortium name="The Broad Institute Genomics Platform"/>
            <consortium name="The Broad Institute Genome Sequencing Center for Infectious Disease"/>
            <person name="Wu L."/>
            <person name="Ma J."/>
        </authorList>
    </citation>
    <scope>NUCLEOTIDE SEQUENCE [LARGE SCALE GENOMIC DNA]</scope>
    <source>
        <strain evidence="2">KCTC 42739</strain>
    </source>
</reference>
<organism evidence="1 2">
    <name type="scientific">Sphingomonas hylomeconis</name>
    <dbReference type="NCBI Taxonomy" id="1395958"/>
    <lineage>
        <taxon>Bacteria</taxon>
        <taxon>Pseudomonadati</taxon>
        <taxon>Pseudomonadota</taxon>
        <taxon>Alphaproteobacteria</taxon>
        <taxon>Sphingomonadales</taxon>
        <taxon>Sphingomonadaceae</taxon>
        <taxon>Sphingomonas</taxon>
    </lineage>
</organism>
<dbReference type="EMBL" id="JBHRXP010000002">
    <property type="protein sequence ID" value="MFC3579483.1"/>
    <property type="molecule type" value="Genomic_DNA"/>
</dbReference>
<protein>
    <submittedName>
        <fullName evidence="1">Uncharacterized protein</fullName>
    </submittedName>
</protein>
<accession>A0ABV7SRA0</accession>
<gene>
    <name evidence="1" type="ORF">ACFONA_04835</name>
</gene>
<dbReference type="Proteomes" id="UP001595713">
    <property type="component" value="Unassembled WGS sequence"/>
</dbReference>